<evidence type="ECO:0000256" key="1">
    <source>
        <dbReference type="ARBA" id="ARBA00004167"/>
    </source>
</evidence>
<sequence length="300" mass="33619">MLLLIFIIIAVVIFLSRGIIIVRQAEVVIIERFGKYRTSLNSGIHLIIPIIDTIRPIAFGSKSLMRIDLREQVLDFPPQPVITKDNVTMQIDTVIYYQITEPYKAMYEITNIVYAIEKLTITTIRNVIGDLTLDETLVSRAKINSELQVILDDATNKWGVKVNRVELKNINPPAEIQEAMTKQMKAEREKRATILLAEGEKQSKILIAEGERESKIKVAEGEQQAQILVALGQAQAIKSVFQAIHDGKATNDVITLKYLEALEKISNGNGSKIFIPYEATGILSSLGSLKELFKEDGKKE</sequence>
<keyword evidence="3" id="KW-0812">Transmembrane</keyword>
<proteinExistence type="inferred from homology"/>
<dbReference type="Proteomes" id="UP000262454">
    <property type="component" value="Unassembled WGS sequence"/>
</dbReference>
<organism evidence="7 8">
    <name type="scientific">candidate division WOR-3 bacterium</name>
    <dbReference type="NCBI Taxonomy" id="2052148"/>
    <lineage>
        <taxon>Bacteria</taxon>
        <taxon>Bacteria division WOR-3</taxon>
    </lineage>
</organism>
<dbReference type="EMBL" id="DMCX01000044">
    <property type="protein sequence ID" value="HAF08326.1"/>
    <property type="molecule type" value="Genomic_DNA"/>
</dbReference>
<protein>
    <submittedName>
        <fullName evidence="7">SPFH/Band 7/PHB domain protein</fullName>
    </submittedName>
</protein>
<dbReference type="SMART" id="SM00244">
    <property type="entry name" value="PHB"/>
    <property type="match status" value="1"/>
</dbReference>
<evidence type="ECO:0000256" key="2">
    <source>
        <dbReference type="ARBA" id="ARBA00008164"/>
    </source>
</evidence>
<accession>A0A348MMQ0</accession>
<keyword evidence="4" id="KW-1133">Transmembrane helix</keyword>
<dbReference type="PANTHER" id="PTHR43327">
    <property type="entry name" value="STOMATIN-LIKE PROTEIN 2, MITOCHONDRIAL"/>
    <property type="match status" value="1"/>
</dbReference>
<dbReference type="GO" id="GO:0098552">
    <property type="term" value="C:side of membrane"/>
    <property type="evidence" value="ECO:0007669"/>
    <property type="project" value="UniProtKB-ARBA"/>
</dbReference>
<comment type="similarity">
    <text evidence="2">Belongs to the band 7/mec-2 family.</text>
</comment>
<evidence type="ECO:0000256" key="3">
    <source>
        <dbReference type="ARBA" id="ARBA00022692"/>
    </source>
</evidence>
<evidence type="ECO:0000313" key="7">
    <source>
        <dbReference type="EMBL" id="HAF08326.1"/>
    </source>
</evidence>
<feature type="domain" description="Band 7" evidence="6">
    <location>
        <begin position="17"/>
        <end position="184"/>
    </location>
</feature>
<dbReference type="Pfam" id="PF01145">
    <property type="entry name" value="Band_7"/>
    <property type="match status" value="1"/>
</dbReference>
<dbReference type="AlphaFoldDB" id="A0A348MMQ0"/>
<evidence type="ECO:0000313" key="8">
    <source>
        <dbReference type="Proteomes" id="UP000262454"/>
    </source>
</evidence>
<evidence type="ECO:0000256" key="5">
    <source>
        <dbReference type="ARBA" id="ARBA00023136"/>
    </source>
</evidence>
<reference evidence="7 8" key="1">
    <citation type="journal article" date="2018" name="Nat. Biotechnol.">
        <title>A standardized bacterial taxonomy based on genome phylogeny substantially revises the tree of life.</title>
        <authorList>
            <person name="Parks D.H."/>
            <person name="Chuvochina M."/>
            <person name="Waite D.W."/>
            <person name="Rinke C."/>
            <person name="Skarshewski A."/>
            <person name="Chaumeil P.A."/>
            <person name="Hugenholtz P."/>
        </authorList>
    </citation>
    <scope>NUCLEOTIDE SEQUENCE [LARGE SCALE GENOMIC DNA]</scope>
    <source>
        <strain evidence="7">UBA7921</strain>
    </source>
</reference>
<evidence type="ECO:0000256" key="4">
    <source>
        <dbReference type="ARBA" id="ARBA00022989"/>
    </source>
</evidence>
<keyword evidence="5" id="KW-0472">Membrane</keyword>
<dbReference type="CDD" id="cd08829">
    <property type="entry name" value="SPFH_paraslipin"/>
    <property type="match status" value="1"/>
</dbReference>
<dbReference type="GO" id="GO:0005886">
    <property type="term" value="C:plasma membrane"/>
    <property type="evidence" value="ECO:0007669"/>
    <property type="project" value="UniProtKB-ARBA"/>
</dbReference>
<dbReference type="PRINTS" id="PR00721">
    <property type="entry name" value="STOMATIN"/>
</dbReference>
<gene>
    <name evidence="7" type="ORF">DCG82_07975</name>
</gene>
<evidence type="ECO:0000259" key="6">
    <source>
        <dbReference type="SMART" id="SM00244"/>
    </source>
</evidence>
<dbReference type="Gene3D" id="3.30.479.30">
    <property type="entry name" value="Band 7 domain"/>
    <property type="match status" value="1"/>
</dbReference>
<dbReference type="InterPro" id="IPR050710">
    <property type="entry name" value="Band7/mec-2_domain"/>
</dbReference>
<dbReference type="PROSITE" id="PS01270">
    <property type="entry name" value="BAND_7"/>
    <property type="match status" value="1"/>
</dbReference>
<dbReference type="SUPFAM" id="SSF117892">
    <property type="entry name" value="Band 7/SPFH domain"/>
    <property type="match status" value="1"/>
</dbReference>
<comment type="caution">
    <text evidence="7">The sequence shown here is derived from an EMBL/GenBank/DDBJ whole genome shotgun (WGS) entry which is preliminary data.</text>
</comment>
<dbReference type="InterPro" id="IPR036013">
    <property type="entry name" value="Band_7/SPFH_dom_sf"/>
</dbReference>
<dbReference type="InterPro" id="IPR001107">
    <property type="entry name" value="Band_7"/>
</dbReference>
<dbReference type="PANTHER" id="PTHR43327:SF10">
    <property type="entry name" value="STOMATIN-LIKE PROTEIN 2, MITOCHONDRIAL"/>
    <property type="match status" value="1"/>
</dbReference>
<dbReference type="FunFam" id="3.30.479.30:FF:000004">
    <property type="entry name" value="Putative membrane protease family, stomatin"/>
    <property type="match status" value="1"/>
</dbReference>
<name>A0A348MMQ0_UNCW3</name>
<dbReference type="InterPro" id="IPR001972">
    <property type="entry name" value="Stomatin_HflK_fam"/>
</dbReference>
<comment type="subcellular location">
    <subcellularLocation>
        <location evidence="1">Membrane</location>
        <topology evidence="1">Single-pass membrane protein</topology>
    </subcellularLocation>
</comment>
<dbReference type="InterPro" id="IPR018080">
    <property type="entry name" value="Band_7/stomatin-like_CS"/>
</dbReference>